<dbReference type="InterPro" id="IPR013078">
    <property type="entry name" value="His_Pase_superF_clade-1"/>
</dbReference>
<dbReference type="SMART" id="SM00855">
    <property type="entry name" value="PGAM"/>
    <property type="match status" value="1"/>
</dbReference>
<evidence type="ECO:0000313" key="1">
    <source>
        <dbReference type="EMBL" id="MDQ9171434.1"/>
    </source>
</evidence>
<dbReference type="Gene3D" id="3.40.50.1240">
    <property type="entry name" value="Phosphoglycerate mutase-like"/>
    <property type="match status" value="1"/>
</dbReference>
<keyword evidence="2" id="KW-1185">Reference proteome</keyword>
<gene>
    <name evidence="1" type="ORF">Q8A64_13550</name>
</gene>
<proteinExistence type="predicted"/>
<dbReference type="InterPro" id="IPR029033">
    <property type="entry name" value="His_PPase_superfam"/>
</dbReference>
<dbReference type="EMBL" id="JAUYVH010000009">
    <property type="protein sequence ID" value="MDQ9171434.1"/>
    <property type="molecule type" value="Genomic_DNA"/>
</dbReference>
<dbReference type="CDD" id="cd07040">
    <property type="entry name" value="HP"/>
    <property type="match status" value="1"/>
</dbReference>
<comment type="caution">
    <text evidence="1">The sequence shown here is derived from an EMBL/GenBank/DDBJ whole genome shotgun (WGS) entry which is preliminary data.</text>
</comment>
<dbReference type="RefSeq" id="WP_338437371.1">
    <property type="nucleotide sequence ID" value="NZ_JAUYVH010000009.1"/>
</dbReference>
<organism evidence="1 2">
    <name type="scientific">Keguizhuia sedimenti</name>
    <dbReference type="NCBI Taxonomy" id="3064264"/>
    <lineage>
        <taxon>Bacteria</taxon>
        <taxon>Pseudomonadati</taxon>
        <taxon>Pseudomonadota</taxon>
        <taxon>Betaproteobacteria</taxon>
        <taxon>Burkholderiales</taxon>
        <taxon>Oxalobacteraceae</taxon>
        <taxon>Keguizhuia</taxon>
    </lineage>
</organism>
<evidence type="ECO:0000313" key="2">
    <source>
        <dbReference type="Proteomes" id="UP001225596"/>
    </source>
</evidence>
<dbReference type="Pfam" id="PF00300">
    <property type="entry name" value="His_Phos_1"/>
    <property type="match status" value="1"/>
</dbReference>
<accession>A0ABU1BRD2</accession>
<protein>
    <submittedName>
        <fullName evidence="1">Histidine phosphatase family protein</fullName>
    </submittedName>
</protein>
<dbReference type="SUPFAM" id="SSF53254">
    <property type="entry name" value="Phosphoglycerate mutase-like"/>
    <property type="match status" value="1"/>
</dbReference>
<dbReference type="Proteomes" id="UP001225596">
    <property type="component" value="Unassembled WGS sequence"/>
</dbReference>
<name>A0ABU1BRD2_9BURK</name>
<sequence>MNMRTLGIFLYRYRLLQLAMLFFAGVPHVFAADQEAIWKSLQSGGHVVLIRHAITESGVGDPPGFRLEDCSTQRNLSAQGRADAKRIGDAFSKRGIPIAAVLSSRWCRCLDTAKIAFGRATPSPMLNSIFNDREKPKEEKIREFREAVATMPADGNVIMVTHQYNIQAFADVSPTSGEMVVLKPESGKLRLVGRLTVPDL</sequence>
<reference evidence="1 2" key="1">
    <citation type="submission" date="2023-08" db="EMBL/GenBank/DDBJ databases">
        <title>Oxalobacteraceae gen .nov., isolated from river sludge outside the plant.</title>
        <authorList>
            <person name="Zhao S.Y."/>
        </authorList>
    </citation>
    <scope>NUCLEOTIDE SEQUENCE [LARGE SCALE GENOMIC DNA]</scope>
    <source>
        <strain evidence="1 2">R-40</strain>
    </source>
</reference>